<dbReference type="PANTHER" id="PTHR37314">
    <property type="entry name" value="SLR0142 PROTEIN"/>
    <property type="match status" value="1"/>
</dbReference>
<organism evidence="3">
    <name type="scientific">Streptomyces sp. NBC_00049</name>
    <dbReference type="NCBI Taxonomy" id="2903617"/>
    <lineage>
        <taxon>Bacteria</taxon>
        <taxon>Bacillati</taxon>
        <taxon>Actinomycetota</taxon>
        <taxon>Actinomycetes</taxon>
        <taxon>Kitasatosporales</taxon>
        <taxon>Streptomycetaceae</taxon>
        <taxon>Streptomyces</taxon>
    </lineage>
</organism>
<dbReference type="AlphaFoldDB" id="A0AAU2JJZ8"/>
<feature type="transmembrane region" description="Helical" evidence="2">
    <location>
        <begin position="147"/>
        <end position="165"/>
    </location>
</feature>
<feature type="transmembrane region" description="Helical" evidence="2">
    <location>
        <begin position="80"/>
        <end position="102"/>
    </location>
</feature>
<dbReference type="EMBL" id="CP108264">
    <property type="protein sequence ID" value="WTU72337.1"/>
    <property type="molecule type" value="Genomic_DNA"/>
</dbReference>
<proteinExistence type="predicted"/>
<protein>
    <submittedName>
        <fullName evidence="3">DUF1275 domain-containing protein</fullName>
    </submittedName>
</protein>
<dbReference type="InterPro" id="IPR010699">
    <property type="entry name" value="DUF1275"/>
</dbReference>
<evidence type="ECO:0000313" key="3">
    <source>
        <dbReference type="EMBL" id="WTU72337.1"/>
    </source>
</evidence>
<sequence>MSLSDVMDEGRGTGRAAGSRRAGRPAGWVRPELPTLMLVLTAVTGLVEAVSLLALGPVFTAMQTGNVLFLAFGTARAGNLPALASALSLAAFVVGVFCGARMESATEARAGRWFVIGLIVEAGLITVAAGLGWGLAPRYGSPTGRHLMVTAALALAMGMRTTTIMRTNVPGVPTTLITRSMTAFLGGSAMGHGNSFGYGTAGWVRRGLAVLMMFAGGFAGALLVRAGWTVGWLLLPAAVTTLLVGLSYLGRPRLHTGPTGGRERSG</sequence>
<keyword evidence="2" id="KW-0812">Transmembrane</keyword>
<feature type="transmembrane region" description="Helical" evidence="2">
    <location>
        <begin position="230"/>
        <end position="249"/>
    </location>
</feature>
<dbReference type="PANTHER" id="PTHR37314:SF4">
    <property type="entry name" value="UPF0700 TRANSMEMBRANE PROTEIN YOAK"/>
    <property type="match status" value="1"/>
</dbReference>
<name>A0AAU2JJZ8_9ACTN</name>
<feature type="compositionally biased region" description="Low complexity" evidence="1">
    <location>
        <begin position="14"/>
        <end position="25"/>
    </location>
</feature>
<feature type="region of interest" description="Disordered" evidence="1">
    <location>
        <begin position="1"/>
        <end position="25"/>
    </location>
</feature>
<gene>
    <name evidence="3" type="ORF">OG327_02760</name>
</gene>
<dbReference type="Pfam" id="PF06912">
    <property type="entry name" value="DUF1275"/>
    <property type="match status" value="1"/>
</dbReference>
<evidence type="ECO:0000256" key="1">
    <source>
        <dbReference type="SAM" id="MobiDB-lite"/>
    </source>
</evidence>
<evidence type="ECO:0000256" key="2">
    <source>
        <dbReference type="SAM" id="Phobius"/>
    </source>
</evidence>
<feature type="transmembrane region" description="Helical" evidence="2">
    <location>
        <begin position="36"/>
        <end position="59"/>
    </location>
</feature>
<reference evidence="3" key="1">
    <citation type="submission" date="2022-10" db="EMBL/GenBank/DDBJ databases">
        <title>The complete genomes of actinobacterial strains from the NBC collection.</title>
        <authorList>
            <person name="Joergensen T.S."/>
            <person name="Alvarez Arevalo M."/>
            <person name="Sterndorff E.B."/>
            <person name="Faurdal D."/>
            <person name="Vuksanovic O."/>
            <person name="Mourched A.-S."/>
            <person name="Charusanti P."/>
            <person name="Shaw S."/>
            <person name="Blin K."/>
            <person name="Weber T."/>
        </authorList>
    </citation>
    <scope>NUCLEOTIDE SEQUENCE</scope>
    <source>
        <strain evidence="3">NBC_00049</strain>
    </source>
</reference>
<keyword evidence="2" id="KW-1133">Transmembrane helix</keyword>
<accession>A0AAU2JJZ8</accession>
<feature type="transmembrane region" description="Helical" evidence="2">
    <location>
        <begin position="203"/>
        <end position="224"/>
    </location>
</feature>
<keyword evidence="2" id="KW-0472">Membrane</keyword>
<feature type="transmembrane region" description="Helical" evidence="2">
    <location>
        <begin position="114"/>
        <end position="135"/>
    </location>
</feature>